<proteinExistence type="predicted"/>
<protein>
    <recommendedName>
        <fullName evidence="1">DUF5916 domain-containing protein</fullName>
    </recommendedName>
</protein>
<feature type="domain" description="DUF5916" evidence="1">
    <location>
        <begin position="226"/>
        <end position="683"/>
    </location>
</feature>
<accession>A0A2K8ZBB9</accession>
<evidence type="ECO:0000313" key="3">
    <source>
        <dbReference type="Proteomes" id="UP000232883"/>
    </source>
</evidence>
<sequence length="718" mass="81540">MLFTALLLSVKSSGQSLLVAPTDSLIRIDGDLSEAAWQRATIAGNFTQNFPNDTLPAYNRTEVRMSYDTHFLYLAVVCYDKNREKSFIASSLKRDFMWDTNDNFSVYFDSFGDRVNGFTFQLTPLGVEREGQIYNGEQVAPEWDNKWRSAVKVFADRWQGEMMIPLKTIRYRAGARYFLANFVRNDVKNNQRSAWKRVPVAQSPSSLAFADTIRFATPLPAPGPNLSIIPYLSGRLIDGRNEGGTQNFAGGIGFDAKIGITPSLNLDLTVNPDFSQVEADQQVTNLSRFELFYPERRQFFIENQDLFANFGSTRSRPFFSRRIGIGRDTSAGIIVQNPLFYGVRLSGKVSKNWRVGLLNTQTASQAEKGIPGENYTVGVVQRQVLGRSNIAAILVNRQSMSQQSDSSRFTRIGGLDYTLQTANNRWTGKLFYHQAIKPYKLMDAHTYGANLGYTSRNFSAIGSYDYVGTNYLINDIGYVPRLGYWRYGGETTTTFYVPGTRRVISHGTYLSGSLIQNLGGRITDRETNYGYSVQFRNTADAYAGYFTGYTYLFFAYDPTNSDGRQLAENTSYQVRGFFWHYGSDKRKRLNAQIEGNMGRYFNGTNANIVATTQYRFQPYGTLSLSAEYNDIRLPEPYKSVRYLLLGPRADLTFSRQVFLTTFMQFNNQTNNINLNARLQWRYAPVSDLFVVYQENYLPGSLASKNRALVVKLSYWLNV</sequence>
<dbReference type="SUPFAM" id="SSF49344">
    <property type="entry name" value="CBD9-like"/>
    <property type="match status" value="1"/>
</dbReference>
<gene>
    <name evidence="2" type="ORF">CWM47_05585</name>
</gene>
<keyword evidence="3" id="KW-1185">Reference proteome</keyword>
<dbReference type="AlphaFoldDB" id="A0A2K8ZBB9"/>
<organism evidence="2 3">
    <name type="scientific">Spirosoma pollinicola</name>
    <dbReference type="NCBI Taxonomy" id="2057025"/>
    <lineage>
        <taxon>Bacteria</taxon>
        <taxon>Pseudomonadati</taxon>
        <taxon>Bacteroidota</taxon>
        <taxon>Cytophagia</taxon>
        <taxon>Cytophagales</taxon>
        <taxon>Cytophagaceae</taxon>
        <taxon>Spirosoma</taxon>
    </lineage>
</organism>
<reference evidence="2 3" key="1">
    <citation type="submission" date="2017-11" db="EMBL/GenBank/DDBJ databases">
        <title>Taxonomic description and genome sequences of Spirosoma HA7 sp. nov., isolated from pollen microhabitat of Corylus avellana.</title>
        <authorList>
            <person name="Ambika Manirajan B."/>
            <person name="Suarez C."/>
            <person name="Ratering S."/>
            <person name="Geissler-Plaum R."/>
            <person name="Cardinale M."/>
            <person name="Sylvia S."/>
        </authorList>
    </citation>
    <scope>NUCLEOTIDE SEQUENCE [LARGE SCALE GENOMIC DNA]</scope>
    <source>
        <strain evidence="2 3">HA7</strain>
    </source>
</reference>
<evidence type="ECO:0000259" key="1">
    <source>
        <dbReference type="Pfam" id="PF19313"/>
    </source>
</evidence>
<dbReference type="Proteomes" id="UP000232883">
    <property type="component" value="Chromosome"/>
</dbReference>
<dbReference type="OrthoDB" id="9786766at2"/>
<dbReference type="Gene3D" id="2.60.40.1190">
    <property type="match status" value="1"/>
</dbReference>
<name>A0A2K8ZBB9_9BACT</name>
<dbReference type="KEGG" id="spir:CWM47_05585"/>
<dbReference type="EMBL" id="CP025096">
    <property type="protein sequence ID" value="AUD07182.1"/>
    <property type="molecule type" value="Genomic_DNA"/>
</dbReference>
<dbReference type="CDD" id="cd09618">
    <property type="entry name" value="CBM9_like_2"/>
    <property type="match status" value="1"/>
</dbReference>
<evidence type="ECO:0000313" key="2">
    <source>
        <dbReference type="EMBL" id="AUD07182.1"/>
    </source>
</evidence>
<dbReference type="Pfam" id="PF19313">
    <property type="entry name" value="DUF5916"/>
    <property type="match status" value="1"/>
</dbReference>
<dbReference type="InterPro" id="IPR045670">
    <property type="entry name" value="DUF5916"/>
</dbReference>